<comment type="caution">
    <text evidence="1">The sequence shown here is derived from an EMBL/GenBank/DDBJ whole genome shotgun (WGS) entry which is preliminary data.</text>
</comment>
<proteinExistence type="predicted"/>
<sequence length="129" mass="15609">MFKYEMNRLEDKIIDIVNKAKIDAVESKNVLILIFKSEIKNIIKNELGEISNIELYTIYKFMQEITEDYDNETSELRKKFCNAKIDNKWDTILIDETQGIYGEKYIQINKNQYNEFVKLYFVFNYIYKK</sequence>
<dbReference type="AlphaFoldDB" id="N9WE93"/>
<protein>
    <submittedName>
        <fullName evidence="1">Uncharacterized protein</fullName>
    </submittedName>
</protein>
<dbReference type="PATRIC" id="fig|999411.4.peg.2042"/>
<dbReference type="HOGENOM" id="CLU_1944994_0_0_9"/>
<evidence type="ECO:0000313" key="2">
    <source>
        <dbReference type="Proteomes" id="UP000013097"/>
    </source>
</evidence>
<gene>
    <name evidence="1" type="ORF">HMPREF1092_02075</name>
</gene>
<dbReference type="Proteomes" id="UP000013097">
    <property type="component" value="Unassembled WGS sequence"/>
</dbReference>
<dbReference type="Gene3D" id="3.40.50.300">
    <property type="entry name" value="P-loop containing nucleotide triphosphate hydrolases"/>
    <property type="match status" value="1"/>
</dbReference>
<keyword evidence="2" id="KW-1185">Reference proteome</keyword>
<dbReference type="EMBL" id="AGYT01000009">
    <property type="protein sequence ID" value="ENZ01366.1"/>
    <property type="molecule type" value="Genomic_DNA"/>
</dbReference>
<accession>N9WE93</accession>
<dbReference type="InterPro" id="IPR027417">
    <property type="entry name" value="P-loop_NTPase"/>
</dbReference>
<evidence type="ECO:0000313" key="1">
    <source>
        <dbReference type="EMBL" id="ENZ01366.1"/>
    </source>
</evidence>
<reference evidence="1 2" key="1">
    <citation type="submission" date="2013-01" db="EMBL/GenBank/DDBJ databases">
        <title>The Genome Sequence of Clostridium colicanis 209318.</title>
        <authorList>
            <consortium name="The Broad Institute Genome Sequencing Platform"/>
            <person name="Earl A."/>
            <person name="Ward D."/>
            <person name="Feldgarden M."/>
            <person name="Gevers D."/>
            <person name="Courvalin P."/>
            <person name="Lambert T."/>
            <person name="Walker B."/>
            <person name="Young S.K."/>
            <person name="Zeng Q."/>
            <person name="Gargeya S."/>
            <person name="Fitzgerald M."/>
            <person name="Haas B."/>
            <person name="Abouelleil A."/>
            <person name="Alvarado L."/>
            <person name="Arachchi H.M."/>
            <person name="Berlin A.M."/>
            <person name="Chapman S.B."/>
            <person name="Dewar J."/>
            <person name="Goldberg J."/>
            <person name="Griggs A."/>
            <person name="Gujja S."/>
            <person name="Hansen M."/>
            <person name="Howarth C."/>
            <person name="Imamovic A."/>
            <person name="Larimer J."/>
            <person name="McCowan C."/>
            <person name="Murphy C."/>
            <person name="Neiman D."/>
            <person name="Pearson M."/>
            <person name="Priest M."/>
            <person name="Roberts A."/>
            <person name="Saif S."/>
            <person name="Shea T."/>
            <person name="Sisk P."/>
            <person name="Sykes S."/>
            <person name="Wortman J."/>
            <person name="Nusbaum C."/>
            <person name="Birren B."/>
        </authorList>
    </citation>
    <scope>NUCLEOTIDE SEQUENCE [LARGE SCALE GENOMIC DNA]</scope>
    <source>
        <strain evidence="1 2">209318</strain>
    </source>
</reference>
<name>N9WE93_9CLOT</name>
<organism evidence="1 2">
    <name type="scientific">Clostridium thermobutyricum</name>
    <dbReference type="NCBI Taxonomy" id="29372"/>
    <lineage>
        <taxon>Bacteria</taxon>
        <taxon>Bacillati</taxon>
        <taxon>Bacillota</taxon>
        <taxon>Clostridia</taxon>
        <taxon>Eubacteriales</taxon>
        <taxon>Clostridiaceae</taxon>
        <taxon>Clostridium</taxon>
    </lineage>
</organism>